<protein>
    <submittedName>
        <fullName evidence="3">VOC family protein</fullName>
    </submittedName>
</protein>
<evidence type="ECO:0000313" key="3">
    <source>
        <dbReference type="EMBL" id="XBH10023.1"/>
    </source>
</evidence>
<keyword evidence="1" id="KW-0732">Signal</keyword>
<feature type="domain" description="VOC" evidence="2">
    <location>
        <begin position="25"/>
        <end position="141"/>
    </location>
</feature>
<dbReference type="AlphaFoldDB" id="A0AAU7CYD5"/>
<gene>
    <name evidence="3" type="ORF">P4G45_16300</name>
</gene>
<dbReference type="PROSITE" id="PS51257">
    <property type="entry name" value="PROKAR_LIPOPROTEIN"/>
    <property type="match status" value="1"/>
</dbReference>
<dbReference type="SUPFAM" id="SSF54593">
    <property type="entry name" value="Glyoxalase/Bleomycin resistance protein/Dihydroxybiphenyl dioxygenase"/>
    <property type="match status" value="2"/>
</dbReference>
<feature type="signal peptide" evidence="1">
    <location>
        <begin position="1"/>
        <end position="17"/>
    </location>
</feature>
<dbReference type="RefSeq" id="WP_348267530.1">
    <property type="nucleotide sequence ID" value="NZ_CP121194.1"/>
</dbReference>
<dbReference type="CDD" id="cd06587">
    <property type="entry name" value="VOC"/>
    <property type="match status" value="2"/>
</dbReference>
<dbReference type="PROSITE" id="PS51819">
    <property type="entry name" value="VOC"/>
    <property type="match status" value="2"/>
</dbReference>
<dbReference type="KEGG" id="epl:P4G45_16300"/>
<accession>A0AAU7CYD5</accession>
<sequence length="292" mass="31979">MKKAAVLLCLLASFACAQKRPAITGIAFVRMFTADPAASTAFYQGKLGFDRTAENGVARYAVSDSQWLEVAPLPTPAPQSRIAAIAFTTRNAAALQSYLKAHSVAIDKPLHNGSFAVHDPEGQLVIFVQQPAASSKEVSPHATARRIIHTGFWVHDRAAEDHFWRDILGFRPLWFGGQHDGEIDYVSSQVPDGTDWIEYMLNRSPNPNPHSLGSMNHFSLGVAQMSDAVQALARNGCSGPECRKTQMGRDGKIQLNLFDPDLTRVEYMEFKPSGPICCSPFTGPPPAEQENR</sequence>
<dbReference type="InterPro" id="IPR029068">
    <property type="entry name" value="Glyas_Bleomycin-R_OHBP_Dase"/>
</dbReference>
<organism evidence="3">
    <name type="scientific">Edaphobacter paludis</name>
    <dbReference type="NCBI Taxonomy" id="3035702"/>
    <lineage>
        <taxon>Bacteria</taxon>
        <taxon>Pseudomonadati</taxon>
        <taxon>Acidobacteriota</taxon>
        <taxon>Terriglobia</taxon>
        <taxon>Terriglobales</taxon>
        <taxon>Acidobacteriaceae</taxon>
        <taxon>Edaphobacter</taxon>
    </lineage>
</organism>
<dbReference type="Pfam" id="PF00903">
    <property type="entry name" value="Glyoxalase"/>
    <property type="match status" value="2"/>
</dbReference>
<dbReference type="EMBL" id="CP121194">
    <property type="protein sequence ID" value="XBH10023.1"/>
    <property type="molecule type" value="Genomic_DNA"/>
</dbReference>
<evidence type="ECO:0000256" key="1">
    <source>
        <dbReference type="SAM" id="SignalP"/>
    </source>
</evidence>
<feature type="chain" id="PRO_5043548860" evidence="1">
    <location>
        <begin position="18"/>
        <end position="292"/>
    </location>
</feature>
<dbReference type="Gene3D" id="3.10.180.10">
    <property type="entry name" value="2,3-Dihydroxybiphenyl 1,2-Dioxygenase, domain 1"/>
    <property type="match status" value="2"/>
</dbReference>
<dbReference type="InterPro" id="IPR004360">
    <property type="entry name" value="Glyas_Fos-R_dOase_dom"/>
</dbReference>
<reference evidence="3" key="1">
    <citation type="submission" date="2023-03" db="EMBL/GenBank/DDBJ databases">
        <title>Edaphobacter sp.</title>
        <authorList>
            <person name="Huber K.J."/>
            <person name="Papendorf J."/>
            <person name="Pilke C."/>
            <person name="Bunk B."/>
            <person name="Sproeer C."/>
            <person name="Pester M."/>
        </authorList>
    </citation>
    <scope>NUCLEOTIDE SEQUENCE</scope>
    <source>
        <strain evidence="3">DSM 109919</strain>
    </source>
</reference>
<dbReference type="InterPro" id="IPR037523">
    <property type="entry name" value="VOC_core"/>
</dbReference>
<feature type="domain" description="VOC" evidence="2">
    <location>
        <begin position="146"/>
        <end position="270"/>
    </location>
</feature>
<proteinExistence type="predicted"/>
<name>A0AAU7CYD5_9BACT</name>
<evidence type="ECO:0000259" key="2">
    <source>
        <dbReference type="PROSITE" id="PS51819"/>
    </source>
</evidence>